<organism evidence="2 3">
    <name type="scientific">Mucilaginibacter yixingensis</name>
    <dbReference type="NCBI Taxonomy" id="1295612"/>
    <lineage>
        <taxon>Bacteria</taxon>
        <taxon>Pseudomonadati</taxon>
        <taxon>Bacteroidota</taxon>
        <taxon>Sphingobacteriia</taxon>
        <taxon>Sphingobacteriales</taxon>
        <taxon>Sphingobacteriaceae</taxon>
        <taxon>Mucilaginibacter</taxon>
    </lineage>
</organism>
<feature type="transmembrane region" description="Helical" evidence="1">
    <location>
        <begin position="30"/>
        <end position="46"/>
    </location>
</feature>
<reference evidence="2 3" key="1">
    <citation type="submission" date="2018-04" db="EMBL/GenBank/DDBJ databases">
        <title>Genomic Encyclopedia of Archaeal and Bacterial Type Strains, Phase II (KMG-II): from individual species to whole genera.</title>
        <authorList>
            <person name="Goeker M."/>
        </authorList>
    </citation>
    <scope>NUCLEOTIDE SEQUENCE [LARGE SCALE GENOMIC DNA]</scope>
    <source>
        <strain evidence="2 3">DSM 26809</strain>
    </source>
</reference>
<evidence type="ECO:0000313" key="3">
    <source>
        <dbReference type="Proteomes" id="UP000244168"/>
    </source>
</evidence>
<keyword evidence="1" id="KW-1133">Transmembrane helix</keyword>
<accession>A0A2T5J899</accession>
<dbReference type="AlphaFoldDB" id="A0A2T5J899"/>
<dbReference type="EMBL" id="QAOQ01000005">
    <property type="protein sequence ID" value="PTQ95685.1"/>
    <property type="molecule type" value="Genomic_DNA"/>
</dbReference>
<keyword evidence="1" id="KW-0472">Membrane</keyword>
<feature type="transmembrane region" description="Helical" evidence="1">
    <location>
        <begin position="53"/>
        <end position="76"/>
    </location>
</feature>
<feature type="transmembrane region" description="Helical" evidence="1">
    <location>
        <begin position="110"/>
        <end position="130"/>
    </location>
</feature>
<keyword evidence="1" id="KW-0812">Transmembrane</keyword>
<evidence type="ECO:0000313" key="2">
    <source>
        <dbReference type="EMBL" id="PTQ95685.1"/>
    </source>
</evidence>
<comment type="caution">
    <text evidence="2">The sequence shown here is derived from an EMBL/GenBank/DDBJ whole genome shotgun (WGS) entry which is preliminary data.</text>
</comment>
<evidence type="ECO:0008006" key="4">
    <source>
        <dbReference type="Google" id="ProtNLM"/>
    </source>
</evidence>
<evidence type="ECO:0000256" key="1">
    <source>
        <dbReference type="SAM" id="Phobius"/>
    </source>
</evidence>
<sequence>MINLRLCFLLSLFGLAMALATISFIPTQTEWMFWLPIFLVCAIIIARRAPGKYFWHGMITCLLNCVWITGLHLSFFDTYTAHHPDMAAMQPKSGYFAVHPRQMMLMVGPFVGIASGIILGLFSVIAGAIFKSKKAAA</sequence>
<name>A0A2T5J899_9SPHI</name>
<proteinExistence type="predicted"/>
<protein>
    <recommendedName>
        <fullName evidence="4">Transmembrane family 220 protein</fullName>
    </recommendedName>
</protein>
<keyword evidence="3" id="KW-1185">Reference proteome</keyword>
<dbReference type="Proteomes" id="UP000244168">
    <property type="component" value="Unassembled WGS sequence"/>
</dbReference>
<dbReference type="RefSeq" id="WP_211309831.1">
    <property type="nucleotide sequence ID" value="NZ_CP160205.1"/>
</dbReference>
<gene>
    <name evidence="2" type="ORF">C8P68_105192</name>
</gene>